<proteinExistence type="predicted"/>
<gene>
    <name evidence="1" type="ORF">ATY89_03810</name>
    <name evidence="2" type="ORF">ATZ20_06835</name>
</gene>
<accession>A0A0U2X0D2</accession>
<organism evidence="2 3">
    <name type="scientific">Sulfolobus acidocaldarius</name>
    <dbReference type="NCBI Taxonomy" id="2285"/>
    <lineage>
        <taxon>Archaea</taxon>
        <taxon>Thermoproteota</taxon>
        <taxon>Thermoprotei</taxon>
        <taxon>Sulfolobales</taxon>
        <taxon>Sulfolobaceae</taxon>
        <taxon>Sulfolobus</taxon>
    </lineage>
</organism>
<evidence type="ECO:0000313" key="1">
    <source>
        <dbReference type="EMBL" id="ALU29149.1"/>
    </source>
</evidence>
<dbReference type="Proteomes" id="UP000060043">
    <property type="component" value="Chromosome"/>
</dbReference>
<dbReference type="EMBL" id="CP013694">
    <property type="protein sequence ID" value="ALU29149.1"/>
    <property type="molecule type" value="Genomic_DNA"/>
</dbReference>
<protein>
    <submittedName>
        <fullName evidence="2">Transposase</fullName>
    </submittedName>
</protein>
<dbReference type="AlphaFoldDB" id="A0A0U2X0D2"/>
<sequence length="70" mass="7733">MPSIHTPESQGGWSEGNLTQGIGVKWLKTQPVVYRWTSGAGWVLPTSCEAMKMKVVNHKPMNRPRGTLAL</sequence>
<dbReference type="Proteomes" id="UP000065473">
    <property type="component" value="Chromosome"/>
</dbReference>
<dbReference type="EMBL" id="CP013695">
    <property type="protein sequence ID" value="ALU31874.1"/>
    <property type="molecule type" value="Genomic_DNA"/>
</dbReference>
<name>A0A0U2X0D2_9CREN</name>
<evidence type="ECO:0000313" key="4">
    <source>
        <dbReference type="Proteomes" id="UP000065473"/>
    </source>
</evidence>
<evidence type="ECO:0000313" key="2">
    <source>
        <dbReference type="EMBL" id="ALU31874.1"/>
    </source>
</evidence>
<reference evidence="3 4" key="1">
    <citation type="submission" date="2015-12" db="EMBL/GenBank/DDBJ databases">
        <title>A stable core within a dynamic pangenome in Sulfolobus acidocaldarius.</title>
        <authorList>
            <person name="Anderson R."/>
            <person name="Kouris A."/>
            <person name="Seward C."/>
            <person name="Campbell K."/>
            <person name="Whitaker R."/>
        </authorList>
    </citation>
    <scope>NUCLEOTIDE SEQUENCE [LARGE SCALE GENOMIC DNA]</scope>
    <source>
        <strain evidence="1 4">GG12-C01-09</strain>
        <strain evidence="2 3">NG05B_CO5_07</strain>
    </source>
</reference>
<evidence type="ECO:0000313" key="3">
    <source>
        <dbReference type="Proteomes" id="UP000060043"/>
    </source>
</evidence>